<feature type="compositionally biased region" description="Basic and acidic residues" evidence="1">
    <location>
        <begin position="114"/>
        <end position="126"/>
    </location>
</feature>
<proteinExistence type="predicted"/>
<organism evidence="2 3">
    <name type="scientific">Thalictrum thalictroides</name>
    <name type="common">Rue-anemone</name>
    <name type="synonym">Anemone thalictroides</name>
    <dbReference type="NCBI Taxonomy" id="46969"/>
    <lineage>
        <taxon>Eukaryota</taxon>
        <taxon>Viridiplantae</taxon>
        <taxon>Streptophyta</taxon>
        <taxon>Embryophyta</taxon>
        <taxon>Tracheophyta</taxon>
        <taxon>Spermatophyta</taxon>
        <taxon>Magnoliopsida</taxon>
        <taxon>Ranunculales</taxon>
        <taxon>Ranunculaceae</taxon>
        <taxon>Thalictroideae</taxon>
        <taxon>Thalictrum</taxon>
    </lineage>
</organism>
<feature type="region of interest" description="Disordered" evidence="1">
    <location>
        <begin position="85"/>
        <end position="126"/>
    </location>
</feature>
<dbReference type="Proteomes" id="UP000554482">
    <property type="component" value="Unassembled WGS sequence"/>
</dbReference>
<reference evidence="2 3" key="1">
    <citation type="submission" date="2020-06" db="EMBL/GenBank/DDBJ databases">
        <title>Transcriptomic and genomic resources for Thalictrum thalictroides and T. hernandezii: Facilitating candidate gene discovery in an emerging model plant lineage.</title>
        <authorList>
            <person name="Arias T."/>
            <person name="Riano-Pachon D.M."/>
            <person name="Di Stilio V.S."/>
        </authorList>
    </citation>
    <scope>NUCLEOTIDE SEQUENCE [LARGE SCALE GENOMIC DNA]</scope>
    <source>
        <strain evidence="3">cv. WT478/WT964</strain>
        <tissue evidence="2">Leaves</tissue>
    </source>
</reference>
<dbReference type="EMBL" id="JABWDY010043420">
    <property type="protein sequence ID" value="KAF5175947.1"/>
    <property type="molecule type" value="Genomic_DNA"/>
</dbReference>
<feature type="compositionally biased region" description="Basic and acidic residues" evidence="1">
    <location>
        <begin position="86"/>
        <end position="101"/>
    </location>
</feature>
<dbReference type="Pfam" id="PF03004">
    <property type="entry name" value="Transposase_24"/>
    <property type="match status" value="1"/>
</dbReference>
<dbReference type="InterPro" id="IPR004252">
    <property type="entry name" value="Probable_transposase_24"/>
</dbReference>
<comment type="caution">
    <text evidence="2">The sequence shown here is derived from an EMBL/GenBank/DDBJ whole genome shotgun (WGS) entry which is preliminary data.</text>
</comment>
<evidence type="ECO:0000256" key="1">
    <source>
        <dbReference type="SAM" id="MobiDB-lite"/>
    </source>
</evidence>
<feature type="compositionally biased region" description="Polar residues" evidence="1">
    <location>
        <begin position="1"/>
        <end position="13"/>
    </location>
</feature>
<protein>
    <submittedName>
        <fullName evidence="2">Uncharacterized protein</fullName>
    </submittedName>
</protein>
<gene>
    <name evidence="2" type="ORF">FRX31_034467</name>
</gene>
<evidence type="ECO:0000313" key="2">
    <source>
        <dbReference type="EMBL" id="KAF5175947.1"/>
    </source>
</evidence>
<sequence length="126" mass="14072">MIIKSSNPSSITRSDIWIKGHTRKNGEPTNVEVGETMKQIQEIKDNSFEDSSTSLKDDALSQVLGPEPSGHVRALGFEAGLRRRNKATDARINKRRDEGGNKGRNARTNQYHAELGESAHESLEKW</sequence>
<keyword evidence="3" id="KW-1185">Reference proteome</keyword>
<dbReference type="AlphaFoldDB" id="A0A7J6UTP9"/>
<accession>A0A7J6UTP9</accession>
<name>A0A7J6UTP9_THATH</name>
<dbReference type="OrthoDB" id="1751912at2759"/>
<evidence type="ECO:0000313" key="3">
    <source>
        <dbReference type="Proteomes" id="UP000554482"/>
    </source>
</evidence>
<feature type="region of interest" description="Disordered" evidence="1">
    <location>
        <begin position="1"/>
        <end position="33"/>
    </location>
</feature>